<accession>A0A5M8QC06</accession>
<evidence type="ECO:0000256" key="1">
    <source>
        <dbReference type="SAM" id="Phobius"/>
    </source>
</evidence>
<keyword evidence="1" id="KW-0812">Transmembrane</keyword>
<dbReference type="PANTHER" id="PTHR40031:SF1">
    <property type="entry name" value="MEMBRANE-BOUND METAL-DEPENDENT HYDROLASE"/>
    <property type="match status" value="1"/>
</dbReference>
<protein>
    <submittedName>
        <fullName evidence="2">Metal-dependent hydrolase</fullName>
    </submittedName>
</protein>
<dbReference type="AlphaFoldDB" id="A0A5M8QC06"/>
<feature type="transmembrane region" description="Helical" evidence="1">
    <location>
        <begin position="125"/>
        <end position="150"/>
    </location>
</feature>
<dbReference type="InterPro" id="IPR053170">
    <property type="entry name" value="Transcription_regulator"/>
</dbReference>
<reference evidence="2 4" key="1">
    <citation type="submission" date="2019-07" db="EMBL/GenBank/DDBJ databases">
        <authorList>
            <person name="Qu J.-H."/>
        </authorList>
    </citation>
    <scope>NUCLEOTIDE SEQUENCE [LARGE SCALE GENOMIC DNA]</scope>
    <source>
        <strain evidence="2 4">MDT1-10-3</strain>
    </source>
</reference>
<reference evidence="3 5" key="3">
    <citation type="submission" date="2024-08" db="EMBL/GenBank/DDBJ databases">
        <authorList>
            <person name="Wei W."/>
        </authorList>
    </citation>
    <scope>NUCLEOTIDE SEQUENCE [LARGE SCALE GENOMIC DNA]</scope>
    <source>
        <strain evidence="3 5">XU2</strain>
    </source>
</reference>
<name>A0A5M8QC06_9BACT</name>
<reference evidence="2 4" key="2">
    <citation type="submission" date="2019-09" db="EMBL/GenBank/DDBJ databases">
        <title>A bacterium isolated from glacier soil.</title>
        <authorList>
            <person name="Liu Q."/>
        </authorList>
    </citation>
    <scope>NUCLEOTIDE SEQUENCE [LARGE SCALE GENOMIC DNA]</scope>
    <source>
        <strain evidence="2 4">MDT1-10-3</strain>
    </source>
</reference>
<keyword evidence="1" id="KW-0472">Membrane</keyword>
<proteinExistence type="predicted"/>
<dbReference type="PANTHER" id="PTHR40031">
    <property type="entry name" value="HYPOTHETICAL MEMBRANE SPANNING PROTEIN"/>
    <property type="match status" value="1"/>
</dbReference>
<dbReference type="RefSeq" id="WP_149099196.1">
    <property type="nucleotide sequence ID" value="NZ_BMMG01000004.1"/>
</dbReference>
<dbReference type="Proteomes" id="UP001570846">
    <property type="component" value="Unassembled WGS sequence"/>
</dbReference>
<evidence type="ECO:0000313" key="4">
    <source>
        <dbReference type="Proteomes" id="UP000323866"/>
    </source>
</evidence>
<dbReference type="GO" id="GO:0016787">
    <property type="term" value="F:hydrolase activity"/>
    <property type="evidence" value="ECO:0007669"/>
    <property type="project" value="UniProtKB-KW"/>
</dbReference>
<dbReference type="EMBL" id="JBGOGF010000003">
    <property type="protein sequence ID" value="MFA1771194.1"/>
    <property type="molecule type" value="Genomic_DNA"/>
</dbReference>
<sequence>MDSLTHAALGACLGDLLLSKKLGKRALLWGAVAANLPDLDVAAALWLEPYQNLLVHRGATHSLLFALVAALLLSALAHRWYKDRQISWGQFFLFFLVQLVVHDLVDTCTAYGTGLLEPFQHHRFSFHLLYVADPFFSLGSAVALVALLWLKDTHPARWRWAVAGLVLPALYLGYAVSNQIQVREKVIASLEKQKLPYSGFFVTPTPLNNWLWYVVAQAEAGYYVGHVSVFSPPELTTKFQYFPQNKTLLTSAPDQQEVQELQKFARGYYTVERRNDSLVFNVLRYGQIMGWQNPRNPFTFHYYLYPQGIDNKLVMQRGRLRGWNQEALKAMFKMILVGREKKP</sequence>
<organism evidence="2 4">
    <name type="scientific">Rufibacter glacialis</name>
    <dbReference type="NCBI Taxonomy" id="1259555"/>
    <lineage>
        <taxon>Bacteria</taxon>
        <taxon>Pseudomonadati</taxon>
        <taxon>Bacteroidota</taxon>
        <taxon>Cytophagia</taxon>
        <taxon>Cytophagales</taxon>
        <taxon>Hymenobacteraceae</taxon>
        <taxon>Rufibacter</taxon>
    </lineage>
</organism>
<keyword evidence="5" id="KW-1185">Reference proteome</keyword>
<dbReference type="EMBL" id="VKKZ01000021">
    <property type="protein sequence ID" value="KAA6433537.1"/>
    <property type="molecule type" value="Genomic_DNA"/>
</dbReference>
<feature type="transmembrane region" description="Helical" evidence="1">
    <location>
        <begin position="59"/>
        <end position="76"/>
    </location>
</feature>
<dbReference type="Proteomes" id="UP000323866">
    <property type="component" value="Unassembled WGS sequence"/>
</dbReference>
<dbReference type="InterPro" id="IPR007404">
    <property type="entry name" value="YdjM-like"/>
</dbReference>
<keyword evidence="2" id="KW-0378">Hydrolase</keyword>
<feature type="transmembrane region" description="Helical" evidence="1">
    <location>
        <begin position="88"/>
        <end position="105"/>
    </location>
</feature>
<gene>
    <name evidence="3" type="ORF">ACD591_07815</name>
    <name evidence="2" type="ORF">FOE74_13840</name>
</gene>
<evidence type="ECO:0000313" key="5">
    <source>
        <dbReference type="Proteomes" id="UP001570846"/>
    </source>
</evidence>
<comment type="caution">
    <text evidence="2">The sequence shown here is derived from an EMBL/GenBank/DDBJ whole genome shotgun (WGS) entry which is preliminary data.</text>
</comment>
<keyword evidence="1" id="KW-1133">Transmembrane helix</keyword>
<evidence type="ECO:0000313" key="3">
    <source>
        <dbReference type="EMBL" id="MFA1771194.1"/>
    </source>
</evidence>
<dbReference type="OrthoDB" id="9781927at2"/>
<dbReference type="Pfam" id="PF04307">
    <property type="entry name" value="YdjM"/>
    <property type="match status" value="1"/>
</dbReference>
<evidence type="ECO:0000313" key="2">
    <source>
        <dbReference type="EMBL" id="KAA6433537.1"/>
    </source>
</evidence>